<evidence type="ECO:0000256" key="4">
    <source>
        <dbReference type="ARBA" id="ARBA00022722"/>
    </source>
</evidence>
<evidence type="ECO:0000256" key="7">
    <source>
        <dbReference type="ARBA" id="ARBA00023242"/>
    </source>
</evidence>
<evidence type="ECO:0000256" key="3">
    <source>
        <dbReference type="ARBA" id="ARBA00006958"/>
    </source>
</evidence>
<comment type="cofactor">
    <cofactor evidence="1">
        <name>a divalent metal cation</name>
        <dbReference type="ChEBI" id="CHEBI:60240"/>
    </cofactor>
</comment>
<dbReference type="PANTHER" id="PTHR22930">
    <property type="match status" value="1"/>
</dbReference>
<reference evidence="9" key="1">
    <citation type="journal article" date="2023" name="Insect Mol. Biol.">
        <title>Genome sequencing provides insights into the evolution of gene families encoding plant cell wall-degrading enzymes in longhorned beetles.</title>
        <authorList>
            <person name="Shin N.R."/>
            <person name="Okamura Y."/>
            <person name="Kirsch R."/>
            <person name="Pauchet Y."/>
        </authorList>
    </citation>
    <scope>NUCLEOTIDE SEQUENCE</scope>
    <source>
        <strain evidence="9">MMC_N1</strain>
    </source>
</reference>
<comment type="caution">
    <text evidence="9">The sequence shown here is derived from an EMBL/GenBank/DDBJ whole genome shotgun (WGS) entry which is preliminary data.</text>
</comment>
<organism evidence="9 10">
    <name type="scientific">Molorchus minor</name>
    <dbReference type="NCBI Taxonomy" id="1323400"/>
    <lineage>
        <taxon>Eukaryota</taxon>
        <taxon>Metazoa</taxon>
        <taxon>Ecdysozoa</taxon>
        <taxon>Arthropoda</taxon>
        <taxon>Hexapoda</taxon>
        <taxon>Insecta</taxon>
        <taxon>Pterygota</taxon>
        <taxon>Neoptera</taxon>
        <taxon>Endopterygota</taxon>
        <taxon>Coleoptera</taxon>
        <taxon>Polyphaga</taxon>
        <taxon>Cucujiformia</taxon>
        <taxon>Chrysomeloidea</taxon>
        <taxon>Cerambycidae</taxon>
        <taxon>Lamiinae</taxon>
        <taxon>Monochamini</taxon>
        <taxon>Molorchus</taxon>
    </lineage>
</organism>
<dbReference type="Pfam" id="PF13359">
    <property type="entry name" value="DDE_Tnp_4"/>
    <property type="match status" value="1"/>
</dbReference>
<dbReference type="InterPro" id="IPR045249">
    <property type="entry name" value="HARBI1-like"/>
</dbReference>
<keyword evidence="7" id="KW-0539">Nucleus</keyword>
<sequence>ITICYHSRGELTKKKIYCMRHRRQMRNSDPFNLPERRFIELFRLNKYLVRQLINDLHPYLSNPVRSYGIFAKTKIFCALTILCHRQLPKKCRTRFQFWVEPNKHSSFGIFPGTIGAIDGTHVAILKPRLEEHNFINRKGFHSLNVQIICDHKMLIRNINANFGGSTHDSFIWRNSQIQDYLNHLHEQGERNMWLIGDSGYPLQPYLLVPIANAVEESPEHRYNMAHIAARNCIERCIGVLKTRFRCILKERTARYSPDFVAKLVTVCGALHNMCIIQNVPLFDDVNPLFAR</sequence>
<evidence type="ECO:0000259" key="8">
    <source>
        <dbReference type="Pfam" id="PF13359"/>
    </source>
</evidence>
<evidence type="ECO:0000256" key="2">
    <source>
        <dbReference type="ARBA" id="ARBA00004123"/>
    </source>
</evidence>
<dbReference type="InterPro" id="IPR027806">
    <property type="entry name" value="HARBI1_dom"/>
</dbReference>
<protein>
    <recommendedName>
        <fullName evidence="8">DDE Tnp4 domain-containing protein</fullName>
    </recommendedName>
</protein>
<evidence type="ECO:0000256" key="6">
    <source>
        <dbReference type="ARBA" id="ARBA00022801"/>
    </source>
</evidence>
<feature type="domain" description="DDE Tnp4" evidence="8">
    <location>
        <begin position="117"/>
        <end position="272"/>
    </location>
</feature>
<keyword evidence="6" id="KW-0378">Hydrolase</keyword>
<keyword evidence="5" id="KW-0479">Metal-binding</keyword>
<keyword evidence="4" id="KW-0540">Nuclease</keyword>
<feature type="non-terminal residue" evidence="9">
    <location>
        <position position="1"/>
    </location>
</feature>
<dbReference type="EMBL" id="JAPWTJ010002616">
    <property type="protein sequence ID" value="KAJ8965380.1"/>
    <property type="molecule type" value="Genomic_DNA"/>
</dbReference>
<dbReference type="Proteomes" id="UP001162164">
    <property type="component" value="Unassembled WGS sequence"/>
</dbReference>
<comment type="subcellular location">
    <subcellularLocation>
        <location evidence="2">Nucleus</location>
    </subcellularLocation>
</comment>
<keyword evidence="10" id="KW-1185">Reference proteome</keyword>
<comment type="similarity">
    <text evidence="3">Belongs to the HARBI1 family.</text>
</comment>
<evidence type="ECO:0000256" key="1">
    <source>
        <dbReference type="ARBA" id="ARBA00001968"/>
    </source>
</evidence>
<evidence type="ECO:0000313" key="10">
    <source>
        <dbReference type="Proteomes" id="UP001162164"/>
    </source>
</evidence>
<proteinExistence type="inferred from homology"/>
<name>A0ABQ9ITN0_9CUCU</name>
<evidence type="ECO:0000256" key="5">
    <source>
        <dbReference type="ARBA" id="ARBA00022723"/>
    </source>
</evidence>
<accession>A0ABQ9ITN0</accession>
<gene>
    <name evidence="9" type="ORF">NQ317_015679</name>
</gene>
<dbReference type="PANTHER" id="PTHR22930:SF85">
    <property type="entry name" value="GH03217P-RELATED"/>
    <property type="match status" value="1"/>
</dbReference>
<evidence type="ECO:0000313" key="9">
    <source>
        <dbReference type="EMBL" id="KAJ8965380.1"/>
    </source>
</evidence>